<evidence type="ECO:0000259" key="2">
    <source>
        <dbReference type="Pfam" id="PF20209"/>
    </source>
</evidence>
<evidence type="ECO:0000313" key="3">
    <source>
        <dbReference type="EMBL" id="CAH3129130.1"/>
    </source>
</evidence>
<evidence type="ECO:0000256" key="1">
    <source>
        <dbReference type="SAM" id="MobiDB-lite"/>
    </source>
</evidence>
<feature type="non-terminal residue" evidence="3">
    <location>
        <position position="171"/>
    </location>
</feature>
<evidence type="ECO:0000313" key="4">
    <source>
        <dbReference type="Proteomes" id="UP001159405"/>
    </source>
</evidence>
<dbReference type="InterPro" id="IPR046700">
    <property type="entry name" value="DUF6570"/>
</dbReference>
<organism evidence="3 4">
    <name type="scientific">Porites lobata</name>
    <dbReference type="NCBI Taxonomy" id="104759"/>
    <lineage>
        <taxon>Eukaryota</taxon>
        <taxon>Metazoa</taxon>
        <taxon>Cnidaria</taxon>
        <taxon>Anthozoa</taxon>
        <taxon>Hexacorallia</taxon>
        <taxon>Scleractinia</taxon>
        <taxon>Fungiina</taxon>
        <taxon>Poritidae</taxon>
        <taxon>Porites</taxon>
    </lineage>
</organism>
<feature type="domain" description="DUF6570" evidence="2">
    <location>
        <begin position="74"/>
        <end position="107"/>
    </location>
</feature>
<comment type="caution">
    <text evidence="3">The sequence shown here is derived from an EMBL/GenBank/DDBJ whole genome shotgun (WGS) entry which is preliminary data.</text>
</comment>
<name>A0ABN8P0D9_9CNID</name>
<feature type="region of interest" description="Disordered" evidence="1">
    <location>
        <begin position="1"/>
        <end position="20"/>
    </location>
</feature>
<keyword evidence="4" id="KW-1185">Reference proteome</keyword>
<dbReference type="Proteomes" id="UP001159405">
    <property type="component" value="Unassembled WGS sequence"/>
</dbReference>
<reference evidence="3 4" key="1">
    <citation type="submission" date="2022-05" db="EMBL/GenBank/DDBJ databases">
        <authorList>
            <consortium name="Genoscope - CEA"/>
            <person name="William W."/>
        </authorList>
    </citation>
    <scope>NUCLEOTIDE SEQUENCE [LARGE SCALE GENOMIC DNA]</scope>
</reference>
<accession>A0ABN8P0D9</accession>
<feature type="compositionally biased region" description="Basic and acidic residues" evidence="1">
    <location>
        <begin position="1"/>
        <end position="12"/>
    </location>
</feature>
<protein>
    <recommendedName>
        <fullName evidence="2">DUF6570 domain-containing protein</fullName>
    </recommendedName>
</protein>
<feature type="region of interest" description="Disordered" evidence="1">
    <location>
        <begin position="25"/>
        <end position="44"/>
    </location>
</feature>
<gene>
    <name evidence="3" type="ORF">PLOB_00033970</name>
</gene>
<dbReference type="EMBL" id="CALNXK010000046">
    <property type="protein sequence ID" value="CAH3129130.1"/>
    <property type="molecule type" value="Genomic_DNA"/>
</dbReference>
<feature type="compositionally biased region" description="Basic and acidic residues" evidence="1">
    <location>
        <begin position="31"/>
        <end position="40"/>
    </location>
</feature>
<dbReference type="Pfam" id="PF20209">
    <property type="entry name" value="DUF6570"/>
    <property type="match status" value="1"/>
</dbReference>
<sequence>MKENHEKSEKQLGLKQKKNAYMKEYRRRKKNNEFHSEKLTTRRKQNIYMKEYNNRKKDVATGSKTISREEEQNTVMKEDHAKMSCALHWLVQHNPVYKNITIDYDCLSSLPSEGIPSELHQIDCIENTKDKEMDPDRGPLDVNEIPFNEETELSSTILNPVTLKPQKQLIT</sequence>
<proteinExistence type="predicted"/>